<accession>A0AAU8AUS1</accession>
<dbReference type="EMBL" id="PP511379">
    <property type="protein sequence ID" value="XCD03676.1"/>
    <property type="molecule type" value="Genomic_DNA"/>
</dbReference>
<proteinExistence type="predicted"/>
<sequence>MKAATRPCIHATVDGTCLLKFTRLNLICPARIIRCHDVGRAHCPNYRSDRPAPPPKGTIKQTRNRLKLFKWK</sequence>
<evidence type="ECO:0000313" key="1">
    <source>
        <dbReference type="EMBL" id="XCD03676.1"/>
    </source>
</evidence>
<organism evidence="1">
    <name type="scientific">Dulem virus 40</name>
    <dbReference type="NCBI Taxonomy" id="3145758"/>
    <lineage>
        <taxon>Viruses</taxon>
        <taxon>Duplodnaviria</taxon>
        <taxon>Heunggongvirae</taxon>
        <taxon>Uroviricota</taxon>
        <taxon>Caudoviricetes</taxon>
    </lineage>
</organism>
<name>A0AAU8AUS1_9CAUD</name>
<protein>
    <submittedName>
        <fullName evidence="1">Uncharacterized protein</fullName>
    </submittedName>
</protein>
<reference evidence="1" key="1">
    <citation type="submission" date="2024-03" db="EMBL/GenBank/DDBJ databases">
        <title>Diverse circular DNA viruses in blood, oral, and fecal samples of captive lemurs.</title>
        <authorList>
            <person name="Paietta E.N."/>
            <person name="Kraberger S."/>
            <person name="Lund M.C."/>
            <person name="Custer J.M."/>
            <person name="Vargas K.M."/>
            <person name="Ehmke E.E."/>
            <person name="Yoder A.D."/>
            <person name="Varsani A."/>
        </authorList>
    </citation>
    <scope>NUCLEOTIDE SEQUENCE</scope>
    <source>
        <strain evidence="1">Duke_21_1</strain>
    </source>
</reference>